<sequence length="66" mass="7574">MAQWLGIERQNRPKNRPFCLEFGLLQIWLGIIKQFAVKLRENESCISGDAIYGGHANKADRITSNR</sequence>
<reference evidence="1" key="2">
    <citation type="submission" date="2023-01" db="EMBL/GenBank/DDBJ databases">
        <title>Draft genome sequence of Maritalea porphyrae strain NBRC 107169.</title>
        <authorList>
            <person name="Sun Q."/>
            <person name="Mori K."/>
        </authorList>
    </citation>
    <scope>NUCLEOTIDE SEQUENCE</scope>
    <source>
        <strain evidence="1">NBRC 107169</strain>
    </source>
</reference>
<evidence type="ECO:0008006" key="3">
    <source>
        <dbReference type="Google" id="ProtNLM"/>
    </source>
</evidence>
<gene>
    <name evidence="1" type="ORF">GCM10007879_17730</name>
</gene>
<reference evidence="1" key="1">
    <citation type="journal article" date="2014" name="Int. J. Syst. Evol. Microbiol.">
        <title>Complete genome of a new Firmicutes species belonging to the dominant human colonic microbiota ('Ruminococcus bicirculans') reveals two chromosomes and a selective capacity to utilize plant glucans.</title>
        <authorList>
            <consortium name="NISC Comparative Sequencing Program"/>
            <person name="Wegmann U."/>
            <person name="Louis P."/>
            <person name="Goesmann A."/>
            <person name="Henrissat B."/>
            <person name="Duncan S.H."/>
            <person name="Flint H.J."/>
        </authorList>
    </citation>
    <scope>NUCLEOTIDE SEQUENCE</scope>
    <source>
        <strain evidence="1">NBRC 107169</strain>
    </source>
</reference>
<evidence type="ECO:0000313" key="2">
    <source>
        <dbReference type="Proteomes" id="UP001161405"/>
    </source>
</evidence>
<dbReference type="Proteomes" id="UP001161405">
    <property type="component" value="Unassembled WGS sequence"/>
</dbReference>
<evidence type="ECO:0000313" key="1">
    <source>
        <dbReference type="EMBL" id="GLQ17524.1"/>
    </source>
</evidence>
<comment type="caution">
    <text evidence="1">The sequence shown here is derived from an EMBL/GenBank/DDBJ whole genome shotgun (WGS) entry which is preliminary data.</text>
</comment>
<name>A0ABQ5UQL6_9HYPH</name>
<dbReference type="EMBL" id="BSNI01000002">
    <property type="protein sequence ID" value="GLQ17524.1"/>
    <property type="molecule type" value="Genomic_DNA"/>
</dbReference>
<organism evidence="1 2">
    <name type="scientific">Maritalea porphyrae</name>
    <dbReference type="NCBI Taxonomy" id="880732"/>
    <lineage>
        <taxon>Bacteria</taxon>
        <taxon>Pseudomonadati</taxon>
        <taxon>Pseudomonadota</taxon>
        <taxon>Alphaproteobacteria</taxon>
        <taxon>Hyphomicrobiales</taxon>
        <taxon>Devosiaceae</taxon>
        <taxon>Maritalea</taxon>
    </lineage>
</organism>
<proteinExistence type="predicted"/>
<keyword evidence="2" id="KW-1185">Reference proteome</keyword>
<protein>
    <recommendedName>
        <fullName evidence="3">Transposase</fullName>
    </recommendedName>
</protein>
<accession>A0ABQ5UQL6</accession>